<keyword evidence="3 6" id="KW-0812">Transmembrane</keyword>
<keyword evidence="5 6" id="KW-0472">Membrane</keyword>
<dbReference type="PANTHER" id="PTHR32322:SF2">
    <property type="entry name" value="EAMA DOMAIN-CONTAINING PROTEIN"/>
    <property type="match status" value="1"/>
</dbReference>
<dbReference type="SUPFAM" id="SSF103481">
    <property type="entry name" value="Multidrug resistance efflux transporter EmrE"/>
    <property type="match status" value="2"/>
</dbReference>
<dbReference type="InterPro" id="IPR000620">
    <property type="entry name" value="EamA_dom"/>
</dbReference>
<evidence type="ECO:0000256" key="6">
    <source>
        <dbReference type="SAM" id="Phobius"/>
    </source>
</evidence>
<feature type="transmembrane region" description="Helical" evidence="6">
    <location>
        <begin position="145"/>
        <end position="169"/>
    </location>
</feature>
<feature type="domain" description="EamA" evidence="7">
    <location>
        <begin position="6"/>
        <end position="139"/>
    </location>
</feature>
<evidence type="ECO:0000256" key="5">
    <source>
        <dbReference type="ARBA" id="ARBA00023136"/>
    </source>
</evidence>
<dbReference type="EMBL" id="JACJJG010000003">
    <property type="protein sequence ID" value="MBM6672570.1"/>
    <property type="molecule type" value="Genomic_DNA"/>
</dbReference>
<comment type="similarity">
    <text evidence="2">Belongs to the EamA transporter family.</text>
</comment>
<dbReference type="Gene3D" id="1.10.3730.20">
    <property type="match status" value="1"/>
</dbReference>
<accession>A0A938WSQ3</accession>
<feature type="transmembrane region" description="Helical" evidence="6">
    <location>
        <begin position="92"/>
        <end position="115"/>
    </location>
</feature>
<comment type="caution">
    <text evidence="8">The sequence shown here is derived from an EMBL/GenBank/DDBJ whole genome shotgun (WGS) entry which is preliminary data.</text>
</comment>
<feature type="transmembrane region" description="Helical" evidence="6">
    <location>
        <begin position="276"/>
        <end position="294"/>
    </location>
</feature>
<organism evidence="8 9">
    <name type="scientific">Marseilla massiliensis</name>
    <dbReference type="NCBI Taxonomy" id="1841864"/>
    <lineage>
        <taxon>Bacteria</taxon>
        <taxon>Pseudomonadati</taxon>
        <taxon>Bacteroidota</taxon>
        <taxon>Bacteroidia</taxon>
        <taxon>Bacteroidales</taxon>
        <taxon>Prevotellaceae</taxon>
        <taxon>Marseilla</taxon>
    </lineage>
</organism>
<evidence type="ECO:0000256" key="1">
    <source>
        <dbReference type="ARBA" id="ARBA00004141"/>
    </source>
</evidence>
<comment type="subcellular location">
    <subcellularLocation>
        <location evidence="1">Membrane</location>
        <topology evidence="1">Multi-pass membrane protein</topology>
    </subcellularLocation>
</comment>
<evidence type="ECO:0000256" key="4">
    <source>
        <dbReference type="ARBA" id="ARBA00022989"/>
    </source>
</evidence>
<dbReference type="PANTHER" id="PTHR32322">
    <property type="entry name" value="INNER MEMBRANE TRANSPORTER"/>
    <property type="match status" value="1"/>
</dbReference>
<feature type="transmembrane region" description="Helical" evidence="6">
    <location>
        <begin position="40"/>
        <end position="56"/>
    </location>
</feature>
<name>A0A938WSQ3_9BACT</name>
<keyword evidence="9" id="KW-1185">Reference proteome</keyword>
<reference evidence="8" key="1">
    <citation type="submission" date="2020-08" db="EMBL/GenBank/DDBJ databases">
        <authorList>
            <person name="Cejkova D."/>
            <person name="Kubasova T."/>
            <person name="Jahodarova E."/>
            <person name="Rychlik I."/>
        </authorList>
    </citation>
    <scope>NUCLEOTIDE SEQUENCE</scope>
    <source>
        <strain evidence="8">An824</strain>
    </source>
</reference>
<evidence type="ECO:0000313" key="9">
    <source>
        <dbReference type="Proteomes" id="UP000706891"/>
    </source>
</evidence>
<evidence type="ECO:0000313" key="8">
    <source>
        <dbReference type="EMBL" id="MBM6672570.1"/>
    </source>
</evidence>
<sequence length="315" mass="33994">MNSKVKGTLCGIGAAVSYGLNPLGALPLYADGINTNSVLFYRYGIAVILLALFMLSTKKSFAVSLKELSVLAPLGILFSMSSLTLFDSFHYMDAGIACTLLFVYPVMVAVIMAVFFKEKVTLVTSFSIVMALFGIALLYRGGDGVSLNTLGVFLVMVSSLTYALYIIILNKSFLRMSSLKLTFYVLSFGIILIIINSIFGGDSARIQMLSTVRTWAFASMLALFPTVISLLLMTVAVHEIGSTPTAVMGALEPLTAVVLGVTLFGEQFTSRLGCGIMMILSAVILIVLGGSISLNRITVVLGKFGRVLIKHWRWK</sequence>
<feature type="transmembrane region" description="Helical" evidence="6">
    <location>
        <begin position="122"/>
        <end position="139"/>
    </location>
</feature>
<dbReference type="GO" id="GO:0016020">
    <property type="term" value="C:membrane"/>
    <property type="evidence" value="ECO:0007669"/>
    <property type="project" value="UniProtKB-SubCell"/>
</dbReference>
<feature type="transmembrane region" description="Helical" evidence="6">
    <location>
        <begin position="245"/>
        <end position="264"/>
    </location>
</feature>
<dbReference type="Pfam" id="PF00892">
    <property type="entry name" value="EamA"/>
    <property type="match status" value="2"/>
</dbReference>
<evidence type="ECO:0000259" key="7">
    <source>
        <dbReference type="Pfam" id="PF00892"/>
    </source>
</evidence>
<dbReference type="InterPro" id="IPR037185">
    <property type="entry name" value="EmrE-like"/>
</dbReference>
<keyword evidence="4 6" id="KW-1133">Transmembrane helix</keyword>
<gene>
    <name evidence="8" type="ORF">H6A34_01515</name>
</gene>
<protein>
    <submittedName>
        <fullName evidence="8">DMT family transporter</fullName>
    </submittedName>
</protein>
<reference evidence="8" key="2">
    <citation type="journal article" date="2021" name="Sci. Rep.">
        <title>The distribution of antibiotic resistance genes in chicken gut microbiota commensals.</title>
        <authorList>
            <person name="Juricova H."/>
            <person name="Matiasovicova J."/>
            <person name="Kubasova T."/>
            <person name="Cejkova D."/>
            <person name="Rychlik I."/>
        </authorList>
    </citation>
    <scope>NUCLEOTIDE SEQUENCE</scope>
    <source>
        <strain evidence="8">An824</strain>
    </source>
</reference>
<evidence type="ECO:0000256" key="2">
    <source>
        <dbReference type="ARBA" id="ARBA00007362"/>
    </source>
</evidence>
<proteinExistence type="inferred from homology"/>
<dbReference type="Proteomes" id="UP000706891">
    <property type="component" value="Unassembled WGS sequence"/>
</dbReference>
<evidence type="ECO:0000256" key="3">
    <source>
        <dbReference type="ARBA" id="ARBA00022692"/>
    </source>
</evidence>
<feature type="transmembrane region" description="Helical" evidence="6">
    <location>
        <begin position="212"/>
        <end position="233"/>
    </location>
</feature>
<dbReference type="RefSeq" id="WP_205103035.1">
    <property type="nucleotide sequence ID" value="NZ_JACJJG010000003.1"/>
</dbReference>
<dbReference type="AlphaFoldDB" id="A0A938WSQ3"/>
<dbReference type="InterPro" id="IPR050638">
    <property type="entry name" value="AA-Vitamin_Transporters"/>
</dbReference>
<feature type="domain" description="EamA" evidence="7">
    <location>
        <begin position="150"/>
        <end position="287"/>
    </location>
</feature>
<feature type="transmembrane region" description="Helical" evidence="6">
    <location>
        <begin position="181"/>
        <end position="200"/>
    </location>
</feature>